<evidence type="ECO:0000256" key="7">
    <source>
        <dbReference type="SAM" id="Phobius"/>
    </source>
</evidence>
<protein>
    <submittedName>
        <fullName evidence="9">Arabinose ABC transporter permease</fullName>
    </submittedName>
</protein>
<evidence type="ECO:0000313" key="9">
    <source>
        <dbReference type="EMBL" id="PZQ22655.1"/>
    </source>
</evidence>
<reference evidence="9 10" key="1">
    <citation type="submission" date="2017-08" db="EMBL/GenBank/DDBJ databases">
        <title>Infants hospitalized years apart are colonized by the same room-sourced microbial strains.</title>
        <authorList>
            <person name="Brooks B."/>
            <person name="Olm M.R."/>
            <person name="Firek B.A."/>
            <person name="Baker R."/>
            <person name="Thomas B.C."/>
            <person name="Morowitz M.J."/>
            <person name="Banfield J.F."/>
        </authorList>
    </citation>
    <scope>NUCLEOTIDE SEQUENCE [LARGE SCALE GENOMIC DNA]</scope>
    <source>
        <strain evidence="9">S2_005_003_R2_47</strain>
    </source>
</reference>
<evidence type="ECO:0000259" key="8">
    <source>
        <dbReference type="PROSITE" id="PS50850"/>
    </source>
</evidence>
<dbReference type="InterPro" id="IPR020846">
    <property type="entry name" value="MFS_dom"/>
</dbReference>
<dbReference type="Proteomes" id="UP000248597">
    <property type="component" value="Unassembled WGS sequence"/>
</dbReference>
<feature type="transmembrane region" description="Helical" evidence="7">
    <location>
        <begin position="287"/>
        <end position="307"/>
    </location>
</feature>
<evidence type="ECO:0000313" key="10">
    <source>
        <dbReference type="Proteomes" id="UP000248597"/>
    </source>
</evidence>
<keyword evidence="3" id="KW-1003">Cell membrane</keyword>
<dbReference type="CDD" id="cd06173">
    <property type="entry name" value="MFS_MefA_like"/>
    <property type="match status" value="1"/>
</dbReference>
<gene>
    <name evidence="9" type="ORF">DI569_07990</name>
</gene>
<feature type="transmembrane region" description="Helical" evidence="7">
    <location>
        <begin position="21"/>
        <end position="44"/>
    </location>
</feature>
<proteinExistence type="predicted"/>
<name>A0A2W5L7W2_SPHMC</name>
<feature type="transmembrane region" description="Helical" evidence="7">
    <location>
        <begin position="262"/>
        <end position="280"/>
    </location>
</feature>
<keyword evidence="4 7" id="KW-0812">Transmembrane</keyword>
<dbReference type="InterPro" id="IPR010290">
    <property type="entry name" value="TM_effector"/>
</dbReference>
<feature type="transmembrane region" description="Helical" evidence="7">
    <location>
        <begin position="178"/>
        <end position="197"/>
    </location>
</feature>
<dbReference type="PROSITE" id="PS50850">
    <property type="entry name" value="MFS"/>
    <property type="match status" value="1"/>
</dbReference>
<feature type="domain" description="Major facilitator superfamily (MFS) profile" evidence="8">
    <location>
        <begin position="19"/>
        <end position="403"/>
    </location>
</feature>
<dbReference type="PANTHER" id="PTHR23513">
    <property type="entry name" value="INTEGRAL MEMBRANE EFFLUX PROTEIN-RELATED"/>
    <property type="match status" value="1"/>
</dbReference>
<dbReference type="PANTHER" id="PTHR23513:SF11">
    <property type="entry name" value="STAPHYLOFERRIN A TRANSPORTER"/>
    <property type="match status" value="1"/>
</dbReference>
<organism evidence="9 10">
    <name type="scientific">Sphingopyxis macrogoltabida</name>
    <name type="common">Sphingomonas macrogoltabidus</name>
    <dbReference type="NCBI Taxonomy" id="33050"/>
    <lineage>
        <taxon>Bacteria</taxon>
        <taxon>Pseudomonadati</taxon>
        <taxon>Pseudomonadota</taxon>
        <taxon>Alphaproteobacteria</taxon>
        <taxon>Sphingomonadales</taxon>
        <taxon>Sphingomonadaceae</taxon>
        <taxon>Sphingopyxis</taxon>
    </lineage>
</organism>
<sequence>MSSRSSAFARSMAPLSVPVFRAIWIANLASIIGGMVQSVGAAWLMTELTSSNQLIALVQACAMMPLLFFGVFAGAIADNYDRRLVMLTAQGGMLVVSAILTFVTGRGSISPTLLLVLTFGIGAGTALNAPAWQASVRAQVEPQHLPYAIALNTLAFQMGRSVGPALGGLVISLGGPQWAFAFNSVSYLALIIVLSRWKPVFERRERTPMFRAIGTGLRFCGQSRPVRRILLRACVVGLGAASYQALLPAIIRDIVGGDELDYGFCLAAFGVCSIFVAVSVQGLREKYGAENVIGTAALIMAAALAMAPFASVIWFQLVVASAAGGAWVAMLSTLNMAMQLRAPDAILGRCLAIYQATAFGALAGGAYLAGLIADLSSLEAAATGASIWLLLSFLMRFLAPMPARDEGRVVP</sequence>
<evidence type="ECO:0000256" key="1">
    <source>
        <dbReference type="ARBA" id="ARBA00004651"/>
    </source>
</evidence>
<evidence type="ECO:0000256" key="5">
    <source>
        <dbReference type="ARBA" id="ARBA00022989"/>
    </source>
</evidence>
<evidence type="ECO:0000256" key="6">
    <source>
        <dbReference type="ARBA" id="ARBA00023136"/>
    </source>
</evidence>
<keyword evidence="5 7" id="KW-1133">Transmembrane helix</keyword>
<evidence type="ECO:0000256" key="3">
    <source>
        <dbReference type="ARBA" id="ARBA00022475"/>
    </source>
</evidence>
<feature type="transmembrane region" description="Helical" evidence="7">
    <location>
        <begin position="313"/>
        <end position="334"/>
    </location>
</feature>
<dbReference type="Pfam" id="PF05977">
    <property type="entry name" value="MFS_3"/>
    <property type="match status" value="1"/>
</dbReference>
<feature type="transmembrane region" description="Helical" evidence="7">
    <location>
        <begin position="84"/>
        <end position="103"/>
    </location>
</feature>
<evidence type="ECO:0000256" key="4">
    <source>
        <dbReference type="ARBA" id="ARBA00022692"/>
    </source>
</evidence>
<keyword evidence="6 7" id="KW-0472">Membrane</keyword>
<feature type="transmembrane region" description="Helical" evidence="7">
    <location>
        <begin position="56"/>
        <end position="77"/>
    </location>
</feature>
<dbReference type="AlphaFoldDB" id="A0A2W5L7W2"/>
<feature type="transmembrane region" description="Helical" evidence="7">
    <location>
        <begin position="380"/>
        <end position="399"/>
    </location>
</feature>
<feature type="transmembrane region" description="Helical" evidence="7">
    <location>
        <begin position="109"/>
        <end position="132"/>
    </location>
</feature>
<dbReference type="EMBL" id="QFPJ01000013">
    <property type="protein sequence ID" value="PZQ22655.1"/>
    <property type="molecule type" value="Genomic_DNA"/>
</dbReference>
<keyword evidence="2" id="KW-0813">Transport</keyword>
<feature type="transmembrane region" description="Helical" evidence="7">
    <location>
        <begin position="346"/>
        <end position="368"/>
    </location>
</feature>
<dbReference type="SUPFAM" id="SSF103473">
    <property type="entry name" value="MFS general substrate transporter"/>
    <property type="match status" value="1"/>
</dbReference>
<dbReference type="GO" id="GO:0005886">
    <property type="term" value="C:plasma membrane"/>
    <property type="evidence" value="ECO:0007669"/>
    <property type="project" value="UniProtKB-SubCell"/>
</dbReference>
<feature type="transmembrane region" description="Helical" evidence="7">
    <location>
        <begin position="229"/>
        <end position="250"/>
    </location>
</feature>
<dbReference type="GO" id="GO:0022857">
    <property type="term" value="F:transmembrane transporter activity"/>
    <property type="evidence" value="ECO:0007669"/>
    <property type="project" value="InterPro"/>
</dbReference>
<dbReference type="Gene3D" id="1.20.1250.20">
    <property type="entry name" value="MFS general substrate transporter like domains"/>
    <property type="match status" value="1"/>
</dbReference>
<accession>A0A2W5L7W2</accession>
<dbReference type="InterPro" id="IPR036259">
    <property type="entry name" value="MFS_trans_sf"/>
</dbReference>
<comment type="subcellular location">
    <subcellularLocation>
        <location evidence="1">Cell membrane</location>
        <topology evidence="1">Multi-pass membrane protein</topology>
    </subcellularLocation>
</comment>
<comment type="caution">
    <text evidence="9">The sequence shown here is derived from an EMBL/GenBank/DDBJ whole genome shotgun (WGS) entry which is preliminary data.</text>
</comment>
<evidence type="ECO:0000256" key="2">
    <source>
        <dbReference type="ARBA" id="ARBA00022448"/>
    </source>
</evidence>